<dbReference type="EMBL" id="BRXU01000007">
    <property type="protein sequence ID" value="GLC52979.1"/>
    <property type="molecule type" value="Genomic_DNA"/>
</dbReference>
<dbReference type="AlphaFoldDB" id="A0A9W6F1N6"/>
<sequence length="103" mass="11055">MLPKHLKESCNVPGQSLRQEGNLGKWYPSIMESFPSVDQLNAFIKAFVEDLTTGWAQATEDEMCCTGGVAFVQGELLQLHPVPRAKQGVGAGSSSAAKDCKAD</sequence>
<keyword evidence="2" id="KW-1185">Reference proteome</keyword>
<name>A0A9W6F1N6_9CHLO</name>
<gene>
    <name evidence="1" type="primary">PLEST002397</name>
    <name evidence="1" type="ORF">PLESTB_000695000</name>
</gene>
<reference evidence="1 2" key="1">
    <citation type="journal article" date="2023" name="Commun. Biol.">
        <title>Reorganization of the ancestral sex-determining regions during the evolution of trioecy in Pleodorina starrii.</title>
        <authorList>
            <person name="Takahashi K."/>
            <person name="Suzuki S."/>
            <person name="Kawai-Toyooka H."/>
            <person name="Yamamoto K."/>
            <person name="Hamaji T."/>
            <person name="Ootsuki R."/>
            <person name="Yamaguchi H."/>
            <person name="Kawachi M."/>
            <person name="Higashiyama T."/>
            <person name="Nozaki H."/>
        </authorList>
    </citation>
    <scope>NUCLEOTIDE SEQUENCE [LARGE SCALE GENOMIC DNA]</scope>
    <source>
        <strain evidence="1 2">NIES-4479</strain>
    </source>
</reference>
<comment type="caution">
    <text evidence="1">The sequence shown here is derived from an EMBL/GenBank/DDBJ whole genome shotgun (WGS) entry which is preliminary data.</text>
</comment>
<proteinExistence type="predicted"/>
<evidence type="ECO:0000313" key="1">
    <source>
        <dbReference type="EMBL" id="GLC52979.1"/>
    </source>
</evidence>
<dbReference type="Proteomes" id="UP001165080">
    <property type="component" value="Unassembled WGS sequence"/>
</dbReference>
<accession>A0A9W6F1N6</accession>
<organism evidence="1 2">
    <name type="scientific">Pleodorina starrii</name>
    <dbReference type="NCBI Taxonomy" id="330485"/>
    <lineage>
        <taxon>Eukaryota</taxon>
        <taxon>Viridiplantae</taxon>
        <taxon>Chlorophyta</taxon>
        <taxon>core chlorophytes</taxon>
        <taxon>Chlorophyceae</taxon>
        <taxon>CS clade</taxon>
        <taxon>Chlamydomonadales</taxon>
        <taxon>Volvocaceae</taxon>
        <taxon>Pleodorina</taxon>
    </lineage>
</organism>
<protein>
    <submittedName>
        <fullName evidence="1">Uncharacterized protein</fullName>
    </submittedName>
</protein>
<evidence type="ECO:0000313" key="2">
    <source>
        <dbReference type="Proteomes" id="UP001165080"/>
    </source>
</evidence>